<feature type="transmembrane region" description="Helical" evidence="1">
    <location>
        <begin position="164"/>
        <end position="182"/>
    </location>
</feature>
<feature type="transmembrane region" description="Helical" evidence="1">
    <location>
        <begin position="222"/>
        <end position="243"/>
    </location>
</feature>
<feature type="transmembrane region" description="Helical" evidence="1">
    <location>
        <begin position="76"/>
        <end position="96"/>
    </location>
</feature>
<sequence>MNNEPQSMSVSNILHQLTSPWLNFILAPLGYCLIGLLLAVRQQQFHFTHFSVLFLFFVIIYLQENSFRKFANHPELKRWIFIAITDILLLSLLVYFYQNVALRIVLLLLLIVILNHGHLFELKTNDMFYIYHSFLNSISKYYLGNFITLFILSGAVSKEIGIQLFQYILFGLYVSHVKSRLIEIREGKRHYGPVVAICTVLFSLSWLIGTIIYFVWYLGSFSILGTILFSLSLLIPILYQIYYRKEFSVNRQFTYLHWYLIVMSFLYGFFFII</sequence>
<dbReference type="AlphaFoldDB" id="C8NF17"/>
<name>C8NF17_9LACT</name>
<feature type="transmembrane region" description="Helical" evidence="1">
    <location>
        <begin position="141"/>
        <end position="158"/>
    </location>
</feature>
<feature type="transmembrane region" description="Helical" evidence="1">
    <location>
        <begin position="255"/>
        <end position="272"/>
    </location>
</feature>
<dbReference type="HOGENOM" id="CLU_1018479_0_0_9"/>
<gene>
    <name evidence="2" type="ORF">HMPREF0444_0512</name>
</gene>
<dbReference type="EMBL" id="ACKZ01000012">
    <property type="protein sequence ID" value="EEW37726.1"/>
    <property type="molecule type" value="Genomic_DNA"/>
</dbReference>
<feature type="transmembrane region" description="Helical" evidence="1">
    <location>
        <begin position="46"/>
        <end position="64"/>
    </location>
</feature>
<feature type="transmembrane region" description="Helical" evidence="1">
    <location>
        <begin position="102"/>
        <end position="120"/>
    </location>
</feature>
<feature type="transmembrane region" description="Helical" evidence="1">
    <location>
        <begin position="21"/>
        <end position="40"/>
    </location>
</feature>
<dbReference type="Proteomes" id="UP000005926">
    <property type="component" value="Unassembled WGS sequence"/>
</dbReference>
<proteinExistence type="predicted"/>
<evidence type="ECO:0000313" key="3">
    <source>
        <dbReference type="Proteomes" id="UP000005926"/>
    </source>
</evidence>
<comment type="caution">
    <text evidence="2">The sequence shown here is derived from an EMBL/GenBank/DDBJ whole genome shotgun (WGS) entry which is preliminary data.</text>
</comment>
<keyword evidence="1" id="KW-0812">Transmembrane</keyword>
<feature type="transmembrane region" description="Helical" evidence="1">
    <location>
        <begin position="194"/>
        <end position="216"/>
    </location>
</feature>
<organism evidence="2 3">
    <name type="scientific">Granulicatella adiacens ATCC 49175</name>
    <dbReference type="NCBI Taxonomy" id="638301"/>
    <lineage>
        <taxon>Bacteria</taxon>
        <taxon>Bacillati</taxon>
        <taxon>Bacillota</taxon>
        <taxon>Bacilli</taxon>
        <taxon>Lactobacillales</taxon>
        <taxon>Carnobacteriaceae</taxon>
        <taxon>Granulicatella</taxon>
    </lineage>
</organism>
<evidence type="ECO:0000256" key="1">
    <source>
        <dbReference type="SAM" id="Phobius"/>
    </source>
</evidence>
<accession>C8NF17</accession>
<protein>
    <submittedName>
        <fullName evidence="2">Uncharacterized protein</fullName>
    </submittedName>
</protein>
<reference evidence="2 3" key="1">
    <citation type="submission" date="2009-08" db="EMBL/GenBank/DDBJ databases">
        <authorList>
            <person name="Muzny D."/>
            <person name="Qin X."/>
            <person name="Deng J."/>
            <person name="Jiang H."/>
            <person name="Liu Y."/>
            <person name="Qu J."/>
            <person name="Song X.-Z."/>
            <person name="Zhang L."/>
            <person name="Thornton R."/>
            <person name="Coyle M."/>
            <person name="Francisco L."/>
            <person name="Jackson L."/>
            <person name="Javaid M."/>
            <person name="Korchina V."/>
            <person name="Kovar C."/>
            <person name="Mata R."/>
            <person name="Mathew T."/>
            <person name="Ngo R."/>
            <person name="Nguyen L."/>
            <person name="Nguyen N."/>
            <person name="Okwuonu G."/>
            <person name="Ongeri F."/>
            <person name="Pham C."/>
            <person name="Simmons D."/>
            <person name="Wilczek-Boney K."/>
            <person name="Hale W."/>
            <person name="Jakkamsetti A."/>
            <person name="Pham P."/>
            <person name="Ruth R."/>
            <person name="San Lucas F."/>
            <person name="Warren J."/>
            <person name="Zhang J."/>
            <person name="Zhao Z."/>
            <person name="Zhou C."/>
            <person name="Zhu D."/>
            <person name="Lee S."/>
            <person name="Bess C."/>
            <person name="Blankenburg K."/>
            <person name="Forbes L."/>
            <person name="Fu Q."/>
            <person name="Gubbala S."/>
            <person name="Hirani K."/>
            <person name="Jayaseelan J.C."/>
            <person name="Lara F."/>
            <person name="Munidasa M."/>
            <person name="Palculict T."/>
            <person name="Patil S."/>
            <person name="Pu L.-L."/>
            <person name="Saada N."/>
            <person name="Tang L."/>
            <person name="Weissenberger G."/>
            <person name="Zhu Y."/>
            <person name="Hemphill L."/>
            <person name="Shang Y."/>
            <person name="Youmans B."/>
            <person name="Ayvaz T."/>
            <person name="Ross M."/>
            <person name="Santibanez J."/>
            <person name="Aqrawi P."/>
            <person name="Gross S."/>
            <person name="Joshi V."/>
            <person name="Fowler G."/>
            <person name="Nazareth L."/>
            <person name="Reid J."/>
            <person name="Worley K."/>
            <person name="Petrosino J."/>
            <person name="Highlander S."/>
            <person name="Gibbs R."/>
        </authorList>
    </citation>
    <scope>NUCLEOTIDE SEQUENCE [LARGE SCALE GENOMIC DNA]</scope>
    <source>
        <strain evidence="2 3">ATCC 49175</strain>
    </source>
</reference>
<keyword evidence="1" id="KW-1133">Transmembrane helix</keyword>
<dbReference type="GeneID" id="78413155"/>
<keyword evidence="3" id="KW-1185">Reference proteome</keyword>
<keyword evidence="1" id="KW-0472">Membrane</keyword>
<evidence type="ECO:0000313" key="2">
    <source>
        <dbReference type="EMBL" id="EEW37726.1"/>
    </source>
</evidence>
<dbReference type="RefSeq" id="WP_005605672.1">
    <property type="nucleotide sequence ID" value="NZ_CP102283.1"/>
</dbReference>